<evidence type="ECO:0000313" key="3">
    <source>
        <dbReference type="Proteomes" id="UP000033934"/>
    </source>
</evidence>
<dbReference type="PANTHER" id="PTHR12526">
    <property type="entry name" value="GLYCOSYLTRANSFERASE"/>
    <property type="match status" value="1"/>
</dbReference>
<dbReference type="Proteomes" id="UP000033934">
    <property type="component" value="Unassembled WGS sequence"/>
</dbReference>
<organism evidence="2 3">
    <name type="scientific">Berkelbacteria bacterium GW2011_GWA2_38_9</name>
    <dbReference type="NCBI Taxonomy" id="1618334"/>
    <lineage>
        <taxon>Bacteria</taxon>
        <taxon>Candidatus Berkelbacteria</taxon>
    </lineage>
</organism>
<accession>A0A0G0PG05</accession>
<proteinExistence type="predicted"/>
<dbReference type="EMBL" id="LBVO01000038">
    <property type="protein sequence ID" value="KKQ88211.1"/>
    <property type="molecule type" value="Genomic_DNA"/>
</dbReference>
<dbReference type="Gene3D" id="3.40.50.2000">
    <property type="entry name" value="Glycogen Phosphorylase B"/>
    <property type="match status" value="1"/>
</dbReference>
<evidence type="ECO:0000259" key="1">
    <source>
        <dbReference type="Pfam" id="PF00534"/>
    </source>
</evidence>
<dbReference type="SUPFAM" id="SSF53756">
    <property type="entry name" value="UDP-Glycosyltransferase/glycogen phosphorylase"/>
    <property type="match status" value="1"/>
</dbReference>
<sequence>MARIILYSNDTIGEKMAGPGIRYVQMARAFGKNHTVLLAAPSPSKYQDSNFQFYTYKKPKDLLAQIPKAQVIIAQKLPPVLLKAVRKNNIKFIADFYDPIVLENLEANRTKPIDHQVAIYNFESANQALQLSVADHILVASERQRDYWIGVLSSLGRIIPEVYSEDVSLNHLISILPFGVEKKQPKIDDQEAILKLIPNFTKDDKVILWGGGIWNWFDPLSVIEAINIIKTSHPEVKLLFLGIKHPNPDAPEMEMTGRAIKLADEMKLTGRHVFFNYQWVPYDERQNYVLQCFAAVSTHFDHVETRLSFRTRIVDSYIWANLPIIATRGDSMADLIEKRKLGTVVNYVDSKQIAEAIKTMIEDKKFYQECQENVSVVREEFIWDNLILSVEELFAKNKWTEITLNEISFKQLISLYFKAGLQKVLIMKGWTGVLAKILKK</sequence>
<dbReference type="GO" id="GO:0016757">
    <property type="term" value="F:glycosyltransferase activity"/>
    <property type="evidence" value="ECO:0007669"/>
    <property type="project" value="InterPro"/>
</dbReference>
<keyword evidence="2" id="KW-0808">Transferase</keyword>
<dbReference type="PANTHER" id="PTHR12526:SF635">
    <property type="entry name" value="GLYCOSYL TRANSFERASE GROUP 1"/>
    <property type="match status" value="1"/>
</dbReference>
<feature type="domain" description="Glycosyl transferase family 1" evidence="1">
    <location>
        <begin position="202"/>
        <end position="373"/>
    </location>
</feature>
<name>A0A0G0PG05_9BACT</name>
<reference evidence="2 3" key="1">
    <citation type="journal article" date="2015" name="Nature">
        <title>rRNA introns, odd ribosomes, and small enigmatic genomes across a large radiation of phyla.</title>
        <authorList>
            <person name="Brown C.T."/>
            <person name="Hug L.A."/>
            <person name="Thomas B.C."/>
            <person name="Sharon I."/>
            <person name="Castelle C.J."/>
            <person name="Singh A."/>
            <person name="Wilkins M.J."/>
            <person name="Williams K.H."/>
            <person name="Banfield J.F."/>
        </authorList>
    </citation>
    <scope>NUCLEOTIDE SEQUENCE [LARGE SCALE GENOMIC DNA]</scope>
</reference>
<protein>
    <submittedName>
        <fullName evidence="2">Glycosyltransferase domain-containing protein</fullName>
    </submittedName>
</protein>
<comment type="caution">
    <text evidence="2">The sequence shown here is derived from an EMBL/GenBank/DDBJ whole genome shotgun (WGS) entry which is preliminary data.</text>
</comment>
<dbReference type="InterPro" id="IPR001296">
    <property type="entry name" value="Glyco_trans_1"/>
</dbReference>
<dbReference type="AlphaFoldDB" id="A0A0G0PG05"/>
<dbReference type="Pfam" id="PF00534">
    <property type="entry name" value="Glycos_transf_1"/>
    <property type="match status" value="1"/>
</dbReference>
<evidence type="ECO:0000313" key="2">
    <source>
        <dbReference type="EMBL" id="KKQ88211.1"/>
    </source>
</evidence>
<gene>
    <name evidence="2" type="ORF">UT11_C0038G0003</name>
</gene>